<feature type="region of interest" description="Disordered" evidence="1">
    <location>
        <begin position="45"/>
        <end position="228"/>
    </location>
</feature>
<name>A0ABR2MRN8_9ASPA</name>
<feature type="region of interest" description="Disordered" evidence="1">
    <location>
        <begin position="245"/>
        <end position="280"/>
    </location>
</feature>
<dbReference type="EMBL" id="JBBWWR010000005">
    <property type="protein sequence ID" value="KAK8966141.1"/>
    <property type="molecule type" value="Genomic_DNA"/>
</dbReference>
<organism evidence="3 4">
    <name type="scientific">Platanthera guangdongensis</name>
    <dbReference type="NCBI Taxonomy" id="2320717"/>
    <lineage>
        <taxon>Eukaryota</taxon>
        <taxon>Viridiplantae</taxon>
        <taxon>Streptophyta</taxon>
        <taxon>Embryophyta</taxon>
        <taxon>Tracheophyta</taxon>
        <taxon>Spermatophyta</taxon>
        <taxon>Magnoliopsida</taxon>
        <taxon>Liliopsida</taxon>
        <taxon>Asparagales</taxon>
        <taxon>Orchidaceae</taxon>
        <taxon>Orchidoideae</taxon>
        <taxon>Orchideae</taxon>
        <taxon>Orchidinae</taxon>
        <taxon>Platanthera</taxon>
    </lineage>
</organism>
<evidence type="ECO:0000256" key="1">
    <source>
        <dbReference type="SAM" id="MobiDB-lite"/>
    </source>
</evidence>
<sequence>MAREEGRPLSLNERLAMSLSRSRPTSHRCTEFRVRKVKLEGRSRLCKLSSRPDGGDQGIVFSPTSSPGEEPDDGRSSFQNVVVDGPSSRLESLPHSRPTSHRSPEIRVRKVKLEGRRRLCKLSSRPDSGDQGIVFSPASSPGEEPDDGRSRFQNVVVDDPSSRLESLSHSRPTSHRCPEIRVRKVKLEGRRRLCKLSSRPDRGDMDNGFSPASSPGEEPDDGGSSFQNIVDDLSSRLESLSVKKLNRSSPLHPPESEPEFKSANSSLSSSSSEERGDKRIGKIKGNIMRPMVQEQDEGTDIMNFKAKAVEQLVLGDDSEEDDCIFLGSGQKSELGESYNTLENSDVDCGEPIMMHFTGKGKDLRFSLRGKTAKILYPHQKEGLKWLWSLHCGGTGGILGDDMGLGKTMQISAFLAGLFHSNLVHRVLLVAPKTLLGHWIKELSVVGLSTRIRE</sequence>
<feature type="region of interest" description="Disordered" evidence="1">
    <location>
        <begin position="1"/>
        <end position="28"/>
    </location>
</feature>
<feature type="compositionally biased region" description="Basic and acidic residues" evidence="1">
    <location>
        <begin position="102"/>
        <end position="117"/>
    </location>
</feature>
<feature type="compositionally biased region" description="Low complexity" evidence="1">
    <location>
        <begin position="262"/>
        <end position="271"/>
    </location>
</feature>
<accession>A0ABR2MRN8</accession>
<dbReference type="InterPro" id="IPR027417">
    <property type="entry name" value="P-loop_NTPase"/>
</dbReference>
<dbReference type="Proteomes" id="UP001412067">
    <property type="component" value="Unassembled WGS sequence"/>
</dbReference>
<dbReference type="InterPro" id="IPR038718">
    <property type="entry name" value="SNF2-like_sf"/>
</dbReference>
<reference evidence="3 4" key="1">
    <citation type="journal article" date="2022" name="Nat. Plants">
        <title>Genomes of leafy and leafless Platanthera orchids illuminate the evolution of mycoheterotrophy.</title>
        <authorList>
            <person name="Li M.H."/>
            <person name="Liu K.W."/>
            <person name="Li Z."/>
            <person name="Lu H.C."/>
            <person name="Ye Q.L."/>
            <person name="Zhang D."/>
            <person name="Wang J.Y."/>
            <person name="Li Y.F."/>
            <person name="Zhong Z.M."/>
            <person name="Liu X."/>
            <person name="Yu X."/>
            <person name="Liu D.K."/>
            <person name="Tu X.D."/>
            <person name="Liu B."/>
            <person name="Hao Y."/>
            <person name="Liao X.Y."/>
            <person name="Jiang Y.T."/>
            <person name="Sun W.H."/>
            <person name="Chen J."/>
            <person name="Chen Y.Q."/>
            <person name="Ai Y."/>
            <person name="Zhai J.W."/>
            <person name="Wu S.S."/>
            <person name="Zhou Z."/>
            <person name="Hsiao Y.Y."/>
            <person name="Wu W.L."/>
            <person name="Chen Y.Y."/>
            <person name="Lin Y.F."/>
            <person name="Hsu J.L."/>
            <person name="Li C.Y."/>
            <person name="Wang Z.W."/>
            <person name="Zhao X."/>
            <person name="Zhong W.Y."/>
            <person name="Ma X.K."/>
            <person name="Ma L."/>
            <person name="Huang J."/>
            <person name="Chen G.Z."/>
            <person name="Huang M.Z."/>
            <person name="Huang L."/>
            <person name="Peng D.H."/>
            <person name="Luo Y.B."/>
            <person name="Zou S.Q."/>
            <person name="Chen S.P."/>
            <person name="Lan S."/>
            <person name="Tsai W.C."/>
            <person name="Van de Peer Y."/>
            <person name="Liu Z.J."/>
        </authorList>
    </citation>
    <scope>NUCLEOTIDE SEQUENCE [LARGE SCALE GENOMIC DNA]</scope>
    <source>
        <strain evidence="3">Lor288</strain>
    </source>
</reference>
<protein>
    <submittedName>
        <fullName evidence="3">Chromatin-remodeling complex ATPase chain</fullName>
    </submittedName>
</protein>
<dbReference type="InterPro" id="IPR050496">
    <property type="entry name" value="SNF2_RAD54_helicase_repair"/>
</dbReference>
<dbReference type="SUPFAM" id="SSF52540">
    <property type="entry name" value="P-loop containing nucleoside triphosphate hydrolases"/>
    <property type="match status" value="1"/>
</dbReference>
<evidence type="ECO:0000313" key="4">
    <source>
        <dbReference type="Proteomes" id="UP001412067"/>
    </source>
</evidence>
<dbReference type="InterPro" id="IPR000330">
    <property type="entry name" value="SNF2_N"/>
</dbReference>
<dbReference type="Pfam" id="PF00176">
    <property type="entry name" value="SNF2-rel_dom"/>
    <property type="match status" value="1"/>
</dbReference>
<dbReference type="Gene3D" id="3.40.50.10810">
    <property type="entry name" value="Tandem AAA-ATPase domain"/>
    <property type="match status" value="1"/>
</dbReference>
<evidence type="ECO:0000259" key="2">
    <source>
        <dbReference type="Pfam" id="PF00176"/>
    </source>
</evidence>
<feature type="domain" description="SNF2 N-terminal" evidence="2">
    <location>
        <begin position="378"/>
        <end position="442"/>
    </location>
</feature>
<proteinExistence type="predicted"/>
<comment type="caution">
    <text evidence="3">The sequence shown here is derived from an EMBL/GenBank/DDBJ whole genome shotgun (WGS) entry which is preliminary data.</text>
</comment>
<keyword evidence="4" id="KW-1185">Reference proteome</keyword>
<dbReference type="PANTHER" id="PTHR45629">
    <property type="entry name" value="SNF2/RAD54 FAMILY MEMBER"/>
    <property type="match status" value="1"/>
</dbReference>
<evidence type="ECO:0000313" key="3">
    <source>
        <dbReference type="EMBL" id="KAK8966141.1"/>
    </source>
</evidence>
<gene>
    <name evidence="3" type="ORF">KSP40_PGU011245</name>
</gene>
<feature type="compositionally biased region" description="Basic and acidic residues" evidence="1">
    <location>
        <begin position="176"/>
        <end position="191"/>
    </location>
</feature>
<dbReference type="PANTHER" id="PTHR45629:SF7">
    <property type="entry name" value="DNA EXCISION REPAIR PROTEIN ERCC-6-RELATED"/>
    <property type="match status" value="1"/>
</dbReference>